<evidence type="ECO:0000256" key="7">
    <source>
        <dbReference type="ARBA" id="ARBA00023065"/>
    </source>
</evidence>
<feature type="transmembrane region" description="Helical" evidence="9">
    <location>
        <begin position="70"/>
        <end position="97"/>
    </location>
</feature>
<keyword evidence="6 9" id="KW-1133">Transmembrane helix</keyword>
<evidence type="ECO:0000313" key="10">
    <source>
        <dbReference type="EMBL" id="HHI49079.1"/>
    </source>
</evidence>
<evidence type="ECO:0000256" key="2">
    <source>
        <dbReference type="ARBA" id="ARBA00009137"/>
    </source>
</evidence>
<organism evidence="10">
    <name type="scientific">Candidatus Methanosuratincola petrocarbonis</name>
    <name type="common">ex Vanwonterghem et al. 2016</name>
    <dbReference type="NCBI Taxonomy" id="1867261"/>
    <lineage>
        <taxon>Archaea</taxon>
        <taxon>Thermoproteota</taxon>
        <taxon>Methanosuratincolia</taxon>
        <taxon>Candidatus Methanomethylicales</taxon>
        <taxon>Candidatus Methanomethylicaceae</taxon>
        <taxon>Candidatus Methanosuratincola (ex Vanwonterghem et al. 2016)</taxon>
    </lineage>
</organism>
<comment type="similarity">
    <text evidence="2">Belongs to the TrkH potassium transport family.</text>
</comment>
<reference evidence="10" key="1">
    <citation type="journal article" date="2020" name="mSystems">
        <title>Genome- and Community-Level Interaction Insights into Carbon Utilization and Element Cycling Functions of Hydrothermarchaeota in Hydrothermal Sediment.</title>
        <authorList>
            <person name="Zhou Z."/>
            <person name="Liu Y."/>
            <person name="Xu W."/>
            <person name="Pan J."/>
            <person name="Luo Z.H."/>
            <person name="Li M."/>
        </authorList>
    </citation>
    <scope>NUCLEOTIDE SEQUENCE [LARGE SCALE GENOMIC DNA]</scope>
    <source>
        <strain evidence="10">SpSt-1038</strain>
    </source>
</reference>
<evidence type="ECO:0000256" key="9">
    <source>
        <dbReference type="SAM" id="Phobius"/>
    </source>
</evidence>
<keyword evidence="7" id="KW-0406">Ion transport</keyword>
<feature type="transmembrane region" description="Helical" evidence="9">
    <location>
        <begin position="387"/>
        <end position="408"/>
    </location>
</feature>
<evidence type="ECO:0000256" key="3">
    <source>
        <dbReference type="ARBA" id="ARBA00022448"/>
    </source>
</evidence>
<protein>
    <submittedName>
        <fullName evidence="10">TrkH family potassium uptake protein</fullName>
    </submittedName>
</protein>
<gene>
    <name evidence="10" type="ORF">ENL91_02790</name>
</gene>
<keyword evidence="8 9" id="KW-0472">Membrane</keyword>
<feature type="transmembrane region" description="Helical" evidence="9">
    <location>
        <begin position="137"/>
        <end position="162"/>
    </location>
</feature>
<sequence length="483" mass="52518">MIEEVKEEILSGLLGLLLIFGGILLLPAIPALFFAEFESAVPFLATGIAVASISFLARRKIRIRESYSRVSSIVIAAVGWMLISAIGAIPFAAILGFNPLDALFESMSGFTTTGMTLITDFEGVPHAILFWRSLSQWIGGVGIILLFTLILVGGGIGSWRLYHLEGREEKFTINTIATIKRIWLIYSVLTAVCAIVLLLLGMPPFDAINTAMTALSTGGFLTKSSILYFGKPEIQAALCVFMTIGAISFSLFYNILRLDYKRIIRDVETKFLIGILLVCSLLVAVILIFHGFDPGYALLEGFFNTISIMTTTGYSSVDLNAWPLATKSILLLLMVIGGCSGSTAGGMKVWRFIVMYRAAKMEISKISLPPIAVKPIKIGGKALEEGYTVRVGAFVFLYIFAIFVQLIIMSTMVPDPLGALSLVASAQGNVGPAFYPVTEVPPAGRALLIASMWFGRLELFPVLALFSRELMDALRAKKEKAYV</sequence>
<dbReference type="AlphaFoldDB" id="A0A7J3UZR8"/>
<keyword evidence="3" id="KW-0813">Transport</keyword>
<evidence type="ECO:0000256" key="5">
    <source>
        <dbReference type="ARBA" id="ARBA00022692"/>
    </source>
</evidence>
<evidence type="ECO:0000256" key="1">
    <source>
        <dbReference type="ARBA" id="ARBA00004651"/>
    </source>
</evidence>
<evidence type="ECO:0000256" key="6">
    <source>
        <dbReference type="ARBA" id="ARBA00022989"/>
    </source>
</evidence>
<proteinExistence type="inferred from homology"/>
<dbReference type="PANTHER" id="PTHR32024:SF2">
    <property type="entry name" value="TRK SYSTEM POTASSIUM UPTAKE PROTEIN TRKG-RELATED"/>
    <property type="match status" value="1"/>
</dbReference>
<keyword evidence="5 9" id="KW-0812">Transmembrane</keyword>
<feature type="transmembrane region" description="Helical" evidence="9">
    <location>
        <begin position="271"/>
        <end position="292"/>
    </location>
</feature>
<dbReference type="GO" id="GO:0005886">
    <property type="term" value="C:plasma membrane"/>
    <property type="evidence" value="ECO:0007669"/>
    <property type="project" value="UniProtKB-SubCell"/>
</dbReference>
<dbReference type="GO" id="GO:0030001">
    <property type="term" value="P:metal ion transport"/>
    <property type="evidence" value="ECO:0007669"/>
    <property type="project" value="UniProtKB-ARBA"/>
</dbReference>
<evidence type="ECO:0000256" key="4">
    <source>
        <dbReference type="ARBA" id="ARBA00022475"/>
    </source>
</evidence>
<feature type="transmembrane region" description="Helical" evidence="9">
    <location>
        <begin position="183"/>
        <end position="202"/>
    </location>
</feature>
<evidence type="ECO:0000256" key="8">
    <source>
        <dbReference type="ARBA" id="ARBA00023136"/>
    </source>
</evidence>
<dbReference type="PANTHER" id="PTHR32024">
    <property type="entry name" value="TRK SYSTEM POTASSIUM UPTAKE PROTEIN TRKG-RELATED"/>
    <property type="match status" value="1"/>
</dbReference>
<dbReference type="GO" id="GO:0008324">
    <property type="term" value="F:monoatomic cation transmembrane transporter activity"/>
    <property type="evidence" value="ECO:0007669"/>
    <property type="project" value="InterPro"/>
</dbReference>
<feature type="transmembrane region" description="Helical" evidence="9">
    <location>
        <begin position="234"/>
        <end position="256"/>
    </location>
</feature>
<dbReference type="Pfam" id="PF02386">
    <property type="entry name" value="TrkH"/>
    <property type="match status" value="1"/>
</dbReference>
<keyword evidence="4" id="KW-1003">Cell membrane</keyword>
<name>A0A7J3UZR8_9CREN</name>
<dbReference type="EMBL" id="DRVT01000033">
    <property type="protein sequence ID" value="HHI49079.1"/>
    <property type="molecule type" value="Genomic_DNA"/>
</dbReference>
<accession>A0A7J3UZR8</accession>
<feature type="transmembrane region" description="Helical" evidence="9">
    <location>
        <begin position="12"/>
        <end position="34"/>
    </location>
</feature>
<dbReference type="InterPro" id="IPR003445">
    <property type="entry name" value="Cat_transpt"/>
</dbReference>
<feature type="transmembrane region" description="Helical" evidence="9">
    <location>
        <begin position="329"/>
        <end position="350"/>
    </location>
</feature>
<comment type="caution">
    <text evidence="10">The sequence shown here is derived from an EMBL/GenBank/DDBJ whole genome shotgun (WGS) entry which is preliminary data.</text>
</comment>
<comment type="subcellular location">
    <subcellularLocation>
        <location evidence="1">Cell membrane</location>
        <topology evidence="1">Multi-pass membrane protein</topology>
    </subcellularLocation>
</comment>
<feature type="transmembrane region" description="Helical" evidence="9">
    <location>
        <begin position="446"/>
        <end position="466"/>
    </location>
</feature>
<feature type="transmembrane region" description="Helical" evidence="9">
    <location>
        <begin position="40"/>
        <end position="58"/>
    </location>
</feature>